<dbReference type="Gene3D" id="3.90.850.10">
    <property type="entry name" value="Fumarylacetoacetase-like, C-terminal domain"/>
    <property type="match status" value="1"/>
</dbReference>
<dbReference type="InterPro" id="IPR036663">
    <property type="entry name" value="Fumarylacetoacetase_C_sf"/>
</dbReference>
<dbReference type="OrthoDB" id="9792137at2"/>
<dbReference type="PANTHER" id="PTHR30143">
    <property type="entry name" value="ACID HYDRATASE"/>
    <property type="match status" value="1"/>
</dbReference>
<dbReference type="GO" id="GO:0034856">
    <property type="term" value="F:2-hydroxyhexa-2,4-dienoate hydratase activity"/>
    <property type="evidence" value="ECO:0007669"/>
    <property type="project" value="UniProtKB-EC"/>
</dbReference>
<proteinExistence type="predicted"/>
<dbReference type="InterPro" id="IPR050772">
    <property type="entry name" value="Hydratase-Decarb/MhpD_sf"/>
</dbReference>
<evidence type="ECO:0000256" key="1">
    <source>
        <dbReference type="ARBA" id="ARBA00023239"/>
    </source>
</evidence>
<dbReference type="EMBL" id="CYPU01000017">
    <property type="protein sequence ID" value="CUH46712.1"/>
    <property type="molecule type" value="Genomic_DNA"/>
</dbReference>
<protein>
    <submittedName>
        <fullName evidence="3">2-hydroxyhexa-2,4-dienoate hydratase</fullName>
        <ecNumber evidence="3">4.2.1.132</ecNumber>
    </submittedName>
</protein>
<dbReference type="Pfam" id="PF01557">
    <property type="entry name" value="FAA_hydrolase"/>
    <property type="match status" value="1"/>
</dbReference>
<organism evidence="3 4">
    <name type="scientific">Ruegeria atlantica</name>
    <dbReference type="NCBI Taxonomy" id="81569"/>
    <lineage>
        <taxon>Bacteria</taxon>
        <taxon>Pseudomonadati</taxon>
        <taxon>Pseudomonadota</taxon>
        <taxon>Alphaproteobacteria</taxon>
        <taxon>Rhodobacterales</taxon>
        <taxon>Roseobacteraceae</taxon>
        <taxon>Ruegeria</taxon>
    </lineage>
</organism>
<dbReference type="GO" id="GO:0005737">
    <property type="term" value="C:cytoplasm"/>
    <property type="evidence" value="ECO:0007669"/>
    <property type="project" value="TreeGrafter"/>
</dbReference>
<dbReference type="Proteomes" id="UP000050783">
    <property type="component" value="Unassembled WGS sequence"/>
</dbReference>
<dbReference type="InterPro" id="IPR011234">
    <property type="entry name" value="Fumarylacetoacetase-like_C"/>
</dbReference>
<dbReference type="SUPFAM" id="SSF56529">
    <property type="entry name" value="FAH"/>
    <property type="match status" value="1"/>
</dbReference>
<dbReference type="GO" id="GO:0008684">
    <property type="term" value="F:2-oxopent-4-enoate hydratase activity"/>
    <property type="evidence" value="ECO:0007669"/>
    <property type="project" value="TreeGrafter"/>
</dbReference>
<gene>
    <name evidence="3" type="primary">tesE</name>
    <name evidence="3" type="ORF">RUA4292_00878</name>
</gene>
<dbReference type="EC" id="4.2.1.132" evidence="3"/>
<accession>A0A0P1EB89</accession>
<sequence length="258" mass="27535">MTRDIEANAQTIADALTSAQQISKLSSEAEQLTLDEAYSIASRVRELQGKKRVGRKVGFTNRTIWPVYGVDQPIWGAVHSDGLFSTDQPVNLARYSEPRIEPEIVLGLGCAPTAEMNNEQLAGCVEWVAPGFEIVQSIYPNWKFSVEDSIAAQGLHGCLVLGDKIAATHDILTGLAEVPVALFKGAEAIESGKGENALGGPIEVLAHLVSLLSDADQLQGGELVTTGTLTDAWPVSPGEEWSAGFGGVMDTELSVRFT</sequence>
<dbReference type="PANTHER" id="PTHR30143:SF0">
    <property type="entry name" value="2-KETO-4-PENTENOATE HYDRATASE"/>
    <property type="match status" value="1"/>
</dbReference>
<dbReference type="AlphaFoldDB" id="A0A0P1EB89"/>
<evidence type="ECO:0000313" key="3">
    <source>
        <dbReference type="EMBL" id="CUH46712.1"/>
    </source>
</evidence>
<evidence type="ECO:0000259" key="2">
    <source>
        <dbReference type="Pfam" id="PF01557"/>
    </source>
</evidence>
<reference evidence="3 4" key="1">
    <citation type="submission" date="2015-09" db="EMBL/GenBank/DDBJ databases">
        <authorList>
            <consortium name="Swine Surveillance"/>
        </authorList>
    </citation>
    <scope>NUCLEOTIDE SEQUENCE [LARGE SCALE GENOMIC DNA]</scope>
    <source>
        <strain evidence="3 4">CECT 4292</strain>
    </source>
</reference>
<keyword evidence="1 3" id="KW-0456">Lyase</keyword>
<name>A0A0P1EB89_9RHOB</name>
<feature type="domain" description="Fumarylacetoacetase-like C-terminal" evidence="2">
    <location>
        <begin position="86"/>
        <end position="251"/>
    </location>
</feature>
<evidence type="ECO:0000313" key="4">
    <source>
        <dbReference type="Proteomes" id="UP000050783"/>
    </source>
</evidence>